<dbReference type="CDD" id="cd07067">
    <property type="entry name" value="HP_PGM_like"/>
    <property type="match status" value="1"/>
</dbReference>
<gene>
    <name evidence="1" type="ORF">D3218_02315</name>
</gene>
<accession>A0A3A1WX71</accession>
<dbReference type="Pfam" id="PF00300">
    <property type="entry name" value="His_Phos_1"/>
    <property type="match status" value="1"/>
</dbReference>
<comment type="caution">
    <text evidence="1">The sequence shown here is derived from an EMBL/GenBank/DDBJ whole genome shotgun (WGS) entry which is preliminary data.</text>
</comment>
<evidence type="ECO:0000313" key="1">
    <source>
        <dbReference type="EMBL" id="RIY03602.1"/>
    </source>
</evidence>
<sequence length="166" mass="17922">MTVVRTVHILRHAHSSWAVPGQRDHQRALDDRGREDAARLAAHLGGRGASVARVACSTAVRARQTLDIVRGALPDALDIRFDDDLYALGPAAYEAQIRAFGGPGDLLLVGHNPTIEQLVFALCTRETPALRLARPGIGTAHWLTLEIEGDALDGAMRATLQDIVRP</sequence>
<dbReference type="InterPro" id="IPR013078">
    <property type="entry name" value="His_Pase_superF_clade-1"/>
</dbReference>
<dbReference type="Gene3D" id="3.40.50.1240">
    <property type="entry name" value="Phosphoglycerate mutase-like"/>
    <property type="match status" value="1"/>
</dbReference>
<reference evidence="2" key="1">
    <citation type="submission" date="2018-09" db="EMBL/GenBank/DDBJ databases">
        <authorList>
            <person name="Tuo L."/>
        </authorList>
    </citation>
    <scope>NUCLEOTIDE SEQUENCE [LARGE SCALE GENOMIC DNA]</scope>
    <source>
        <strain evidence="2">M2BS4Y-1</strain>
    </source>
</reference>
<dbReference type="SMART" id="SM00855">
    <property type="entry name" value="PGAM"/>
    <property type="match status" value="1"/>
</dbReference>
<dbReference type="InterPro" id="IPR029033">
    <property type="entry name" value="His_PPase_superfam"/>
</dbReference>
<dbReference type="OrthoDB" id="9810154at2"/>
<name>A0A3A1WX71_9HYPH</name>
<evidence type="ECO:0000313" key="2">
    <source>
        <dbReference type="Proteomes" id="UP000265750"/>
    </source>
</evidence>
<protein>
    <submittedName>
        <fullName evidence="1">Histidine phosphatase family protein</fullName>
    </submittedName>
</protein>
<proteinExistence type="predicted"/>
<dbReference type="PANTHER" id="PTHR47623:SF1">
    <property type="entry name" value="OS09G0287300 PROTEIN"/>
    <property type="match status" value="1"/>
</dbReference>
<dbReference type="EMBL" id="QYRN01000001">
    <property type="protein sequence ID" value="RIY03602.1"/>
    <property type="molecule type" value="Genomic_DNA"/>
</dbReference>
<dbReference type="RefSeq" id="WP_119538259.1">
    <property type="nucleotide sequence ID" value="NZ_QYRN01000001.1"/>
</dbReference>
<organism evidence="1 2">
    <name type="scientific">Aureimonas flava</name>
    <dbReference type="NCBI Taxonomy" id="2320271"/>
    <lineage>
        <taxon>Bacteria</taxon>
        <taxon>Pseudomonadati</taxon>
        <taxon>Pseudomonadota</taxon>
        <taxon>Alphaproteobacteria</taxon>
        <taxon>Hyphomicrobiales</taxon>
        <taxon>Aurantimonadaceae</taxon>
        <taxon>Aureimonas</taxon>
    </lineage>
</organism>
<dbReference type="SUPFAM" id="SSF53254">
    <property type="entry name" value="Phosphoglycerate mutase-like"/>
    <property type="match status" value="1"/>
</dbReference>
<dbReference type="AlphaFoldDB" id="A0A3A1WX71"/>
<keyword evidence="2" id="KW-1185">Reference proteome</keyword>
<dbReference type="PANTHER" id="PTHR47623">
    <property type="entry name" value="OS09G0287300 PROTEIN"/>
    <property type="match status" value="1"/>
</dbReference>
<dbReference type="Proteomes" id="UP000265750">
    <property type="component" value="Unassembled WGS sequence"/>
</dbReference>